<dbReference type="PANTHER" id="PTHR39336">
    <property type="entry name" value="PYRIDOXAMINE PHOSPHATE OXIDASE FAMILY PROTEIN (AFU_ORTHOLOGUE AFUA_6G11440)"/>
    <property type="match status" value="1"/>
</dbReference>
<protein>
    <recommendedName>
        <fullName evidence="3">Pyridoxamine 5'-phosphate oxidase putative domain-containing protein</fullName>
    </recommendedName>
</protein>
<dbReference type="InterPro" id="IPR012349">
    <property type="entry name" value="Split_barrel_FMN-bd"/>
</dbReference>
<dbReference type="STRING" id="34475.A0A4Y9YLV4"/>
<gene>
    <name evidence="1" type="ORF">EVJ58_g3196</name>
</gene>
<evidence type="ECO:0008006" key="3">
    <source>
        <dbReference type="Google" id="ProtNLM"/>
    </source>
</evidence>
<dbReference type="PANTHER" id="PTHR39336:SF3">
    <property type="entry name" value="PYRIDOXAMINE PHOSPHATE OXIDASE"/>
    <property type="match status" value="1"/>
</dbReference>
<comment type="caution">
    <text evidence="1">The sequence shown here is derived from an EMBL/GenBank/DDBJ whole genome shotgun (WGS) entry which is preliminary data.</text>
</comment>
<accession>A0A4Y9YLV4</accession>
<proteinExistence type="predicted"/>
<dbReference type="AlphaFoldDB" id="A0A4Y9YLV4"/>
<sequence length="305" mass="33055">MGKFYESIPPNLIKWIEAQQMFWVASAPLGGEGHVNISPKGLKGTLHIASESQVWYEDMTGSGSETMAHLRELGNGRMTIMFCAFEGAPRIMRLFGHGRVLEFGTPEYEELLPPDVRHPGSRCAVVVDIHKVGTVRISLASCTFCPSPVAQSCGFGVPQYAFLSHRPTLYNWCAQLEAAEREHGVANDIVDSSKPHVAEKGLKAYWIKENLKSMDGLPAMKAAHTSRTTPVHGPPRGEWGKEGKELLQSDKQDVVNGSVSAAVGLQKLKTVIDGLDGSEVTRLVIAFSLGVAITAVYIQTVGGPC</sequence>
<reference evidence="1 2" key="1">
    <citation type="submission" date="2019-01" db="EMBL/GenBank/DDBJ databases">
        <title>Genome sequencing of the rare red list fungi Fomitopsis rosea.</title>
        <authorList>
            <person name="Buettner E."/>
            <person name="Kellner H."/>
        </authorList>
    </citation>
    <scope>NUCLEOTIDE SEQUENCE [LARGE SCALE GENOMIC DNA]</scope>
    <source>
        <strain evidence="1 2">DSM 105464</strain>
    </source>
</reference>
<dbReference type="Gene3D" id="2.30.110.10">
    <property type="entry name" value="Electron Transport, Fmn-binding Protein, Chain A"/>
    <property type="match status" value="1"/>
</dbReference>
<evidence type="ECO:0000313" key="2">
    <source>
        <dbReference type="Proteomes" id="UP000298390"/>
    </source>
</evidence>
<dbReference type="SUPFAM" id="SSF50475">
    <property type="entry name" value="FMN-binding split barrel"/>
    <property type="match status" value="1"/>
</dbReference>
<name>A0A4Y9YLV4_9APHY</name>
<dbReference type="Proteomes" id="UP000298390">
    <property type="component" value="Unassembled WGS sequence"/>
</dbReference>
<evidence type="ECO:0000313" key="1">
    <source>
        <dbReference type="EMBL" id="TFY63536.1"/>
    </source>
</evidence>
<dbReference type="EMBL" id="SEKV01000127">
    <property type="protein sequence ID" value="TFY63536.1"/>
    <property type="molecule type" value="Genomic_DNA"/>
</dbReference>
<organism evidence="1 2">
    <name type="scientific">Rhodofomes roseus</name>
    <dbReference type="NCBI Taxonomy" id="34475"/>
    <lineage>
        <taxon>Eukaryota</taxon>
        <taxon>Fungi</taxon>
        <taxon>Dikarya</taxon>
        <taxon>Basidiomycota</taxon>
        <taxon>Agaricomycotina</taxon>
        <taxon>Agaricomycetes</taxon>
        <taxon>Polyporales</taxon>
        <taxon>Rhodofomes</taxon>
    </lineage>
</organism>